<evidence type="ECO:0000313" key="14">
    <source>
        <dbReference type="EMBL" id="SJL13551.1"/>
    </source>
</evidence>
<dbReference type="InterPro" id="IPR036545">
    <property type="entry name" value="Cyt_c_oxidase_su5A/6_sf"/>
</dbReference>
<name>A0A284RXS1_ARMOS</name>
<dbReference type="UniPathway" id="UPA00705"/>
<keyword evidence="6 13" id="KW-0999">Mitochondrion inner membrane</keyword>
<evidence type="ECO:0000256" key="4">
    <source>
        <dbReference type="ARBA" id="ARBA00022617"/>
    </source>
</evidence>
<dbReference type="FunFam" id="1.25.40.40:FF:000001">
    <property type="entry name" value="Cytochrome c oxidase subunit VI"/>
    <property type="match status" value="1"/>
</dbReference>
<sequence length="155" mass="17557">MRSHILPVLRLASRPALKVAAVPRTTPVRYAHAHQESFEAFSERYVTFFQNAEDLFELQRGLNNCFAHDLVPSPAVIEAAVKAARRVNDYSTAVRIFEGVSEKVENKAQYEAYLEELKPLREELGVLKLFFTYAARLITGVQGILTKDELYPKSS</sequence>
<dbReference type="OrthoDB" id="5778907at2759"/>
<evidence type="ECO:0000256" key="11">
    <source>
        <dbReference type="ARBA" id="ARBA00070174"/>
    </source>
</evidence>
<gene>
    <name evidence="14" type="ORF">ARMOST_16995</name>
</gene>
<evidence type="ECO:0000256" key="2">
    <source>
        <dbReference type="ARBA" id="ARBA00004673"/>
    </source>
</evidence>
<dbReference type="OMA" id="CFAYDIV"/>
<keyword evidence="5 13" id="KW-0479">Metal-binding</keyword>
<dbReference type="InterPro" id="IPR003204">
    <property type="entry name" value="Cyt_c_oxidase_su5A/6"/>
</dbReference>
<keyword evidence="7 13" id="KW-0809">Transit peptide</keyword>
<evidence type="ECO:0000256" key="13">
    <source>
        <dbReference type="RuleBase" id="RU368103"/>
    </source>
</evidence>
<keyword evidence="4 13" id="KW-0349">Heme</keyword>
<comment type="subunit">
    <text evidence="13">Component of the cytochrome c oxidase (complex IV, CIV), a multisubunit enzyme composed of a catalytic core of 3 subunits and several supernumerary subunits.</text>
</comment>
<evidence type="ECO:0000256" key="6">
    <source>
        <dbReference type="ARBA" id="ARBA00022792"/>
    </source>
</evidence>
<dbReference type="Proteomes" id="UP000219338">
    <property type="component" value="Unassembled WGS sequence"/>
</dbReference>
<evidence type="ECO:0000256" key="1">
    <source>
        <dbReference type="ARBA" id="ARBA00004443"/>
    </source>
</evidence>
<reference evidence="15" key="1">
    <citation type="journal article" date="2017" name="Nat. Ecol. Evol.">
        <title>Genome expansion and lineage-specific genetic innovations in the forest pathogenic fungi Armillaria.</title>
        <authorList>
            <person name="Sipos G."/>
            <person name="Prasanna A.N."/>
            <person name="Walter M.C."/>
            <person name="O'Connor E."/>
            <person name="Balint B."/>
            <person name="Krizsan K."/>
            <person name="Kiss B."/>
            <person name="Hess J."/>
            <person name="Varga T."/>
            <person name="Slot J."/>
            <person name="Riley R."/>
            <person name="Boka B."/>
            <person name="Rigling D."/>
            <person name="Barry K."/>
            <person name="Lee J."/>
            <person name="Mihaltcheva S."/>
            <person name="LaButti K."/>
            <person name="Lipzen A."/>
            <person name="Waldron R."/>
            <person name="Moloney N.M."/>
            <person name="Sperisen C."/>
            <person name="Kredics L."/>
            <person name="Vagvoelgyi C."/>
            <person name="Patrignani A."/>
            <person name="Fitzpatrick D."/>
            <person name="Nagy I."/>
            <person name="Doyle S."/>
            <person name="Anderson J.B."/>
            <person name="Grigoriev I.V."/>
            <person name="Gueldener U."/>
            <person name="Muensterkoetter M."/>
            <person name="Nagy L.G."/>
        </authorList>
    </citation>
    <scope>NUCLEOTIDE SEQUENCE [LARGE SCALE GENOMIC DNA]</scope>
    <source>
        <strain evidence="15">C18/9</strain>
    </source>
</reference>
<proteinExistence type="inferred from homology"/>
<dbReference type="AlphaFoldDB" id="A0A284RXS1"/>
<comment type="subcellular location">
    <subcellularLocation>
        <location evidence="1 13">Mitochondrion inner membrane</location>
        <topology evidence="1 13">Peripheral membrane protein</topology>
        <orientation evidence="1 13">Matrix side</orientation>
    </subcellularLocation>
</comment>
<evidence type="ECO:0000313" key="15">
    <source>
        <dbReference type="Proteomes" id="UP000219338"/>
    </source>
</evidence>
<dbReference type="SUPFAM" id="SSF48479">
    <property type="entry name" value="Cytochrome c oxidase subunit E"/>
    <property type="match status" value="1"/>
</dbReference>
<protein>
    <recommendedName>
        <fullName evidence="11 13">Cytochrome c oxidase subunit 6, mitochondrial</fullName>
    </recommendedName>
    <alternativeName>
        <fullName evidence="12 13">Cytochrome c oxidase polypeptide VI</fullName>
    </alternativeName>
</protein>
<comment type="similarity">
    <text evidence="3 13">Belongs to the cytochrome c oxidase subunit 5A family.</text>
</comment>
<evidence type="ECO:0000256" key="8">
    <source>
        <dbReference type="ARBA" id="ARBA00023004"/>
    </source>
</evidence>
<keyword evidence="10 13" id="KW-0472">Membrane</keyword>
<evidence type="ECO:0000256" key="3">
    <source>
        <dbReference type="ARBA" id="ARBA00007972"/>
    </source>
</evidence>
<organism evidence="14 15">
    <name type="scientific">Armillaria ostoyae</name>
    <name type="common">Armillaria root rot fungus</name>
    <dbReference type="NCBI Taxonomy" id="47428"/>
    <lineage>
        <taxon>Eukaryota</taxon>
        <taxon>Fungi</taxon>
        <taxon>Dikarya</taxon>
        <taxon>Basidiomycota</taxon>
        <taxon>Agaricomycotina</taxon>
        <taxon>Agaricomycetes</taxon>
        <taxon>Agaricomycetidae</taxon>
        <taxon>Agaricales</taxon>
        <taxon>Marasmiineae</taxon>
        <taxon>Physalacriaceae</taxon>
        <taxon>Armillaria</taxon>
    </lineage>
</organism>
<dbReference type="PANTHER" id="PTHR14200:SF11">
    <property type="entry name" value="CYTOCHROME C OXIDASE SUBUNIT 5A, MITOCHONDRIAL"/>
    <property type="match status" value="1"/>
</dbReference>
<dbReference type="Pfam" id="PF02284">
    <property type="entry name" value="COX5A"/>
    <property type="match status" value="1"/>
</dbReference>
<comment type="function">
    <text evidence="13">Component of the cytochrome c oxidase, the last enzyme in the mitochondrial electron transport chain which drives oxidative phosphorylation. The respiratory chain contains 3 multisubunit complexes succinate dehydrogenase (complex II, CII), ubiquinol-cytochrome c oxidoreductase (cytochrome b-c1 complex, complex III, CIII) and cytochrome c oxidase (complex IV, CIV), that cooperate to transfer electrons derived from NADH and succinate to molecular oxygen, creating an electrochemical gradient over the inner membrane that drives transmembrane transport and the ATP synthase. Cytochrome c oxidase is the component of the respiratory chain that catalyzes the reduction of oxygen to water. Electrons originating from reduced cytochrome c in the intermembrane space (IMS) are transferred via the dinuclear copper A center (CU(A)) of subunit 2 and heme A of subunit 1 to the active site in subunit 1, a binuclear center (BNC) formed by heme A3 and copper B (CU(B)). The BNC reduces molecular oxygen to 2 water molecules using 4 electrons from cytochrome c in the IMS and 4 protons from the mitochondrial matrix.</text>
</comment>
<dbReference type="GO" id="GO:0045277">
    <property type="term" value="C:respiratory chain complex IV"/>
    <property type="evidence" value="ECO:0007669"/>
    <property type="project" value="UniProtKB-UniRule"/>
</dbReference>
<dbReference type="GO" id="GO:0046872">
    <property type="term" value="F:metal ion binding"/>
    <property type="evidence" value="ECO:0007669"/>
    <property type="project" value="UniProtKB-UniRule"/>
</dbReference>
<accession>A0A284RXS1</accession>
<keyword evidence="9 13" id="KW-0496">Mitochondrion</keyword>
<dbReference type="Gene3D" id="1.25.40.40">
    <property type="entry name" value="Cytochrome c oxidase, subunit Va/VI"/>
    <property type="match status" value="1"/>
</dbReference>
<keyword evidence="15" id="KW-1185">Reference proteome</keyword>
<evidence type="ECO:0000256" key="7">
    <source>
        <dbReference type="ARBA" id="ARBA00022946"/>
    </source>
</evidence>
<comment type="pathway">
    <text evidence="2 13">Energy metabolism; oxidative phosphorylation.</text>
</comment>
<dbReference type="EMBL" id="FUEG01000020">
    <property type="protein sequence ID" value="SJL13551.1"/>
    <property type="molecule type" value="Genomic_DNA"/>
</dbReference>
<dbReference type="STRING" id="47428.A0A284RXS1"/>
<evidence type="ECO:0000256" key="9">
    <source>
        <dbReference type="ARBA" id="ARBA00023128"/>
    </source>
</evidence>
<dbReference type="PANTHER" id="PTHR14200">
    <property type="entry name" value="CYTOCHROME C OXIDASE POLYPEPTIDE"/>
    <property type="match status" value="1"/>
</dbReference>
<dbReference type="GO" id="GO:0006123">
    <property type="term" value="P:mitochondrial electron transport, cytochrome c to oxygen"/>
    <property type="evidence" value="ECO:0007669"/>
    <property type="project" value="UniProtKB-UniRule"/>
</dbReference>
<evidence type="ECO:0000256" key="10">
    <source>
        <dbReference type="ARBA" id="ARBA00023136"/>
    </source>
</evidence>
<dbReference type="GO" id="GO:0005743">
    <property type="term" value="C:mitochondrial inner membrane"/>
    <property type="evidence" value="ECO:0007669"/>
    <property type="project" value="UniProtKB-SubCell"/>
</dbReference>
<dbReference type="CDD" id="cd00923">
    <property type="entry name" value="Cyt_c_Oxidase_Va"/>
    <property type="match status" value="1"/>
</dbReference>
<keyword evidence="8 13" id="KW-0408">Iron</keyword>
<evidence type="ECO:0000256" key="12">
    <source>
        <dbReference type="ARBA" id="ARBA00082700"/>
    </source>
</evidence>
<evidence type="ECO:0000256" key="5">
    <source>
        <dbReference type="ARBA" id="ARBA00022723"/>
    </source>
</evidence>